<organism evidence="2 3">
    <name type="scientific">Streptomyces pilosus</name>
    <dbReference type="NCBI Taxonomy" id="28893"/>
    <lineage>
        <taxon>Bacteria</taxon>
        <taxon>Bacillati</taxon>
        <taxon>Actinomycetota</taxon>
        <taxon>Actinomycetes</taxon>
        <taxon>Kitasatosporales</taxon>
        <taxon>Streptomycetaceae</taxon>
        <taxon>Streptomyces</taxon>
    </lineage>
</organism>
<comment type="caution">
    <text evidence="2">The sequence shown here is derived from an EMBL/GenBank/DDBJ whole genome shotgun (WGS) entry which is preliminary data.</text>
</comment>
<feature type="region of interest" description="Disordered" evidence="1">
    <location>
        <begin position="11"/>
        <end position="32"/>
    </location>
</feature>
<evidence type="ECO:0000313" key="2">
    <source>
        <dbReference type="EMBL" id="GGR09843.1"/>
    </source>
</evidence>
<sequence>MSELFDAVCVPGEASHDRTTVPGSASPPPRAAPTTAAYGYLAPILALPPQYAARLGRAPS</sequence>
<protein>
    <submittedName>
        <fullName evidence="2">Uncharacterized protein</fullName>
    </submittedName>
</protein>
<evidence type="ECO:0000256" key="1">
    <source>
        <dbReference type="SAM" id="MobiDB-lite"/>
    </source>
</evidence>
<reference evidence="2" key="1">
    <citation type="journal article" date="2014" name="Int. J. Syst. Evol. Microbiol.">
        <title>Complete genome sequence of Corynebacterium casei LMG S-19264T (=DSM 44701T), isolated from a smear-ripened cheese.</title>
        <authorList>
            <consortium name="US DOE Joint Genome Institute (JGI-PGF)"/>
            <person name="Walter F."/>
            <person name="Albersmeier A."/>
            <person name="Kalinowski J."/>
            <person name="Ruckert C."/>
        </authorList>
    </citation>
    <scope>NUCLEOTIDE SEQUENCE</scope>
    <source>
        <strain evidence="2">JCM 4403</strain>
    </source>
</reference>
<gene>
    <name evidence="2" type="ORF">GCM10010280_66960</name>
</gene>
<evidence type="ECO:0000313" key="3">
    <source>
        <dbReference type="Proteomes" id="UP000656732"/>
    </source>
</evidence>
<dbReference type="RefSeq" id="WP_189561806.1">
    <property type="nucleotide sequence ID" value="NZ_BMTU01000024.1"/>
</dbReference>
<dbReference type="EMBL" id="BMTU01000024">
    <property type="protein sequence ID" value="GGR09843.1"/>
    <property type="molecule type" value="Genomic_DNA"/>
</dbReference>
<name>A0A918F7Z0_9ACTN</name>
<proteinExistence type="predicted"/>
<reference evidence="2" key="2">
    <citation type="submission" date="2020-09" db="EMBL/GenBank/DDBJ databases">
        <authorList>
            <person name="Sun Q."/>
            <person name="Ohkuma M."/>
        </authorList>
    </citation>
    <scope>NUCLEOTIDE SEQUENCE</scope>
    <source>
        <strain evidence="2">JCM 4403</strain>
    </source>
</reference>
<dbReference type="Proteomes" id="UP000656732">
    <property type="component" value="Unassembled WGS sequence"/>
</dbReference>
<dbReference type="AlphaFoldDB" id="A0A918F7Z0"/>
<keyword evidence="3" id="KW-1185">Reference proteome</keyword>
<accession>A0A918F7Z0</accession>